<dbReference type="EMBL" id="CAJVQC010033694">
    <property type="protein sequence ID" value="CAG8754629.1"/>
    <property type="molecule type" value="Genomic_DNA"/>
</dbReference>
<name>A0ACA9QMN4_9GLOM</name>
<sequence>MAATTEKSVISLSEQFRTGQELYSKIENTNLASSDQKFQEDVSNAIACFSACAKL</sequence>
<evidence type="ECO:0000313" key="1">
    <source>
        <dbReference type="EMBL" id="CAG8754629.1"/>
    </source>
</evidence>
<dbReference type="Proteomes" id="UP000789920">
    <property type="component" value="Unassembled WGS sequence"/>
</dbReference>
<reference evidence="1" key="1">
    <citation type="submission" date="2021-06" db="EMBL/GenBank/DDBJ databases">
        <authorList>
            <person name="Kallberg Y."/>
            <person name="Tangrot J."/>
            <person name="Rosling A."/>
        </authorList>
    </citation>
    <scope>NUCLEOTIDE SEQUENCE</scope>
    <source>
        <strain evidence="1">MA461A</strain>
    </source>
</reference>
<accession>A0ACA9QMN4</accession>
<comment type="caution">
    <text evidence="1">The sequence shown here is derived from an EMBL/GenBank/DDBJ whole genome shotgun (WGS) entry which is preliminary data.</text>
</comment>
<protein>
    <submittedName>
        <fullName evidence="1">26760_t:CDS:1</fullName>
    </submittedName>
</protein>
<keyword evidence="2" id="KW-1185">Reference proteome</keyword>
<feature type="non-terminal residue" evidence="1">
    <location>
        <position position="55"/>
    </location>
</feature>
<gene>
    <name evidence="1" type="ORF">RPERSI_LOCUS14549</name>
</gene>
<evidence type="ECO:0000313" key="2">
    <source>
        <dbReference type="Proteomes" id="UP000789920"/>
    </source>
</evidence>
<proteinExistence type="predicted"/>
<organism evidence="1 2">
    <name type="scientific">Racocetra persica</name>
    <dbReference type="NCBI Taxonomy" id="160502"/>
    <lineage>
        <taxon>Eukaryota</taxon>
        <taxon>Fungi</taxon>
        <taxon>Fungi incertae sedis</taxon>
        <taxon>Mucoromycota</taxon>
        <taxon>Glomeromycotina</taxon>
        <taxon>Glomeromycetes</taxon>
        <taxon>Diversisporales</taxon>
        <taxon>Gigasporaceae</taxon>
        <taxon>Racocetra</taxon>
    </lineage>
</organism>